<organism evidence="2 3">
    <name type="scientific">Prorocentrum cordatum</name>
    <dbReference type="NCBI Taxonomy" id="2364126"/>
    <lineage>
        <taxon>Eukaryota</taxon>
        <taxon>Sar</taxon>
        <taxon>Alveolata</taxon>
        <taxon>Dinophyceae</taxon>
        <taxon>Prorocentrales</taxon>
        <taxon>Prorocentraceae</taxon>
        <taxon>Prorocentrum</taxon>
    </lineage>
</organism>
<keyword evidence="3" id="KW-1185">Reference proteome</keyword>
<keyword evidence="1" id="KW-0472">Membrane</keyword>
<evidence type="ECO:0000313" key="3">
    <source>
        <dbReference type="Proteomes" id="UP001189429"/>
    </source>
</evidence>
<evidence type="ECO:0000256" key="1">
    <source>
        <dbReference type="SAM" id="Phobius"/>
    </source>
</evidence>
<evidence type="ECO:0000313" key="2">
    <source>
        <dbReference type="EMBL" id="CAK0845162.1"/>
    </source>
</evidence>
<dbReference type="EMBL" id="CAUYUJ010014719">
    <property type="protein sequence ID" value="CAK0845162.1"/>
    <property type="molecule type" value="Genomic_DNA"/>
</dbReference>
<comment type="caution">
    <text evidence="2">The sequence shown here is derived from an EMBL/GenBank/DDBJ whole genome shotgun (WGS) entry which is preliminary data.</text>
</comment>
<protein>
    <submittedName>
        <fullName evidence="2">Uncharacterized protein</fullName>
    </submittedName>
</protein>
<keyword evidence="1" id="KW-1133">Transmembrane helix</keyword>
<name>A0ABN9TGZ0_9DINO</name>
<feature type="transmembrane region" description="Helical" evidence="1">
    <location>
        <begin position="67"/>
        <end position="92"/>
    </location>
</feature>
<proteinExistence type="predicted"/>
<gene>
    <name evidence="2" type="ORF">PCOR1329_LOCUS39038</name>
</gene>
<dbReference type="Proteomes" id="UP001189429">
    <property type="component" value="Unassembled WGS sequence"/>
</dbReference>
<sequence>MPAAPAGTAASGEHTHWKSKQYLQKLPACVFFDAVGAASVFGGEIADVVYAPLYAYLVYLMFQSKRLAFVGFLKELLLFTDVIPYMTILWLLETWLPDHYLVRCCGITHPRSHPYEGDARGPDLSAVEPFLKTAAAAK</sequence>
<accession>A0ABN9TGZ0</accession>
<keyword evidence="1" id="KW-0812">Transmembrane</keyword>
<reference evidence="2" key="1">
    <citation type="submission" date="2023-10" db="EMBL/GenBank/DDBJ databases">
        <authorList>
            <person name="Chen Y."/>
            <person name="Shah S."/>
            <person name="Dougan E. K."/>
            <person name="Thang M."/>
            <person name="Chan C."/>
        </authorList>
    </citation>
    <scope>NUCLEOTIDE SEQUENCE [LARGE SCALE GENOMIC DNA]</scope>
</reference>